<dbReference type="SUPFAM" id="SSF54001">
    <property type="entry name" value="Cysteine proteinases"/>
    <property type="match status" value="1"/>
</dbReference>
<sequence length="202" mass="22360">MSPAEPNRRRRILIWIAGVLGIVVVVGAVVVAFAPSRYLPWNTADFPEVDASRLSSDQVRVLELLQSEHEQDRPGTFYSEGIDEEWCADFVSWIMREAGRPLSNPNSGSWRIPGVYTLQEYYQGIDAYAENDGSYTPEIGDVVIYDSSRWSGQHTNIVVSVDGDKAITVGGNEFGKVRVHDLDWVSDSAVVGFGLFTPDSTS</sequence>
<dbReference type="InterPro" id="IPR007921">
    <property type="entry name" value="CHAP_dom"/>
</dbReference>
<feature type="domain" description="Peptidase C51" evidence="2">
    <location>
        <begin position="84"/>
        <end position="172"/>
    </location>
</feature>
<name>A0A652YRH0_NOCGL</name>
<evidence type="ECO:0000313" key="3">
    <source>
        <dbReference type="EMBL" id="TYQ05102.1"/>
    </source>
</evidence>
<keyword evidence="1" id="KW-0472">Membrane</keyword>
<keyword evidence="1" id="KW-0812">Transmembrane</keyword>
<dbReference type="Pfam" id="PF05257">
    <property type="entry name" value="CHAP"/>
    <property type="match status" value="1"/>
</dbReference>
<feature type="transmembrane region" description="Helical" evidence="1">
    <location>
        <begin position="12"/>
        <end position="34"/>
    </location>
</feature>
<comment type="caution">
    <text evidence="3">The sequence shown here is derived from an EMBL/GenBank/DDBJ whole genome shotgun (WGS) entry which is preliminary data.</text>
</comment>
<proteinExistence type="predicted"/>
<dbReference type="EMBL" id="VNIQ01000003">
    <property type="protein sequence ID" value="TYQ05102.1"/>
    <property type="molecule type" value="Genomic_DNA"/>
</dbReference>
<accession>A0A652YRH0</accession>
<evidence type="ECO:0000259" key="2">
    <source>
        <dbReference type="Pfam" id="PF05257"/>
    </source>
</evidence>
<organism evidence="3">
    <name type="scientific">Nocardia globerula</name>
    <dbReference type="NCBI Taxonomy" id="1818"/>
    <lineage>
        <taxon>Bacteria</taxon>
        <taxon>Bacillati</taxon>
        <taxon>Actinomycetota</taxon>
        <taxon>Actinomycetes</taxon>
        <taxon>Mycobacteriales</taxon>
        <taxon>Nocardiaceae</taxon>
        <taxon>Nocardia</taxon>
    </lineage>
</organism>
<gene>
    <name evidence="3" type="ORF">FNL38_103453</name>
</gene>
<dbReference type="InterPro" id="IPR038765">
    <property type="entry name" value="Papain-like_cys_pep_sf"/>
</dbReference>
<protein>
    <submittedName>
        <fullName evidence="3">CHAP domain-containing protein</fullName>
    </submittedName>
</protein>
<keyword evidence="1" id="KW-1133">Transmembrane helix</keyword>
<reference evidence="3" key="1">
    <citation type="submission" date="2019-07" db="EMBL/GenBank/DDBJ databases">
        <title>Genomic Encyclopedia of Type Strains, Phase IV (KMG-IV): sequencing the most valuable type-strain genomes for metagenomic binning, comparative biology and taxonomic classification.</title>
        <authorList>
            <person name="Goeker M."/>
        </authorList>
    </citation>
    <scope>NUCLEOTIDE SEQUENCE</scope>
    <source>
        <strain evidence="3">DSM 44596</strain>
    </source>
</reference>
<dbReference type="AlphaFoldDB" id="A0A652YRH0"/>
<evidence type="ECO:0000256" key="1">
    <source>
        <dbReference type="SAM" id="Phobius"/>
    </source>
</evidence>